<organism evidence="1">
    <name type="scientific">Lepeophtheirus salmonis</name>
    <name type="common">Salmon louse</name>
    <name type="synonym">Caligus salmonis</name>
    <dbReference type="NCBI Taxonomy" id="72036"/>
    <lineage>
        <taxon>Eukaryota</taxon>
        <taxon>Metazoa</taxon>
        <taxon>Ecdysozoa</taxon>
        <taxon>Arthropoda</taxon>
        <taxon>Crustacea</taxon>
        <taxon>Multicrustacea</taxon>
        <taxon>Hexanauplia</taxon>
        <taxon>Copepoda</taxon>
        <taxon>Siphonostomatoida</taxon>
        <taxon>Caligidae</taxon>
        <taxon>Lepeophtheirus</taxon>
    </lineage>
</organism>
<protein>
    <submittedName>
        <fullName evidence="1">Uncharacterized protein</fullName>
    </submittedName>
</protein>
<feature type="non-terminal residue" evidence="1">
    <location>
        <position position="1"/>
    </location>
</feature>
<name>A0A0K2SY39_LEPSM</name>
<evidence type="ECO:0000313" key="1">
    <source>
        <dbReference type="EMBL" id="CDW18410.1"/>
    </source>
</evidence>
<proteinExistence type="predicted"/>
<dbReference type="AlphaFoldDB" id="A0A0K2SY39"/>
<sequence>LDPIVSFFFAAAIFKRPSDERLATTVSGKVFLGNAHLLTHCCAEYLPPFSELSSCFAST</sequence>
<accession>A0A0K2SY39</accession>
<reference evidence="1" key="1">
    <citation type="submission" date="2014-05" db="EMBL/GenBank/DDBJ databases">
        <authorList>
            <person name="Chronopoulou M."/>
        </authorList>
    </citation>
    <scope>NUCLEOTIDE SEQUENCE</scope>
    <source>
        <tissue evidence="1">Whole organism</tissue>
    </source>
</reference>
<dbReference type="EMBL" id="HACA01001049">
    <property type="protein sequence ID" value="CDW18410.1"/>
    <property type="molecule type" value="Transcribed_RNA"/>
</dbReference>